<dbReference type="RefSeq" id="XP_016930648.3">
    <property type="nucleotide sequence ID" value="XM_017075159.4"/>
</dbReference>
<dbReference type="SUPFAM" id="SSF144232">
    <property type="entry name" value="HIT/MYND zinc finger-like"/>
    <property type="match status" value="2"/>
</dbReference>
<evidence type="ECO:0000259" key="5">
    <source>
        <dbReference type="Pfam" id="PF01753"/>
    </source>
</evidence>
<accession>A0AB39Z9I7</accession>
<keyword evidence="4" id="KW-0175">Coiled coil</keyword>
<feature type="domain" description="Mitochondrial splicing suppressor 51-like C-terminal" evidence="6">
    <location>
        <begin position="268"/>
        <end position="444"/>
    </location>
</feature>
<keyword evidence="7" id="KW-1185">Reference proteome</keyword>
<dbReference type="PANTHER" id="PTHR28069:SF2">
    <property type="entry name" value="GH20023P"/>
    <property type="match status" value="1"/>
</dbReference>
<keyword evidence="2" id="KW-0863">Zinc-finger</keyword>
<evidence type="ECO:0008006" key="9">
    <source>
        <dbReference type="Google" id="ProtNLM"/>
    </source>
</evidence>
<feature type="domain" description="MYND-type" evidence="5">
    <location>
        <begin position="58"/>
        <end position="86"/>
    </location>
</feature>
<evidence type="ECO:0000256" key="1">
    <source>
        <dbReference type="ARBA" id="ARBA00022723"/>
    </source>
</evidence>
<dbReference type="GeneID" id="108010289"/>
<dbReference type="Pfam" id="PF01753">
    <property type="entry name" value="zf-MYND"/>
    <property type="match status" value="1"/>
</dbReference>
<evidence type="ECO:0000259" key="6">
    <source>
        <dbReference type="Pfam" id="PF20179"/>
    </source>
</evidence>
<keyword evidence="3" id="KW-0862">Zinc</keyword>
<dbReference type="InterPro" id="IPR046824">
    <property type="entry name" value="Mss51-like_C"/>
</dbReference>
<reference evidence="8" key="1">
    <citation type="submission" date="2025-08" db="UniProtKB">
        <authorList>
            <consortium name="RefSeq"/>
        </authorList>
    </citation>
    <scope>IDENTIFICATION</scope>
</reference>
<feature type="coiled-coil region" evidence="4">
    <location>
        <begin position="29"/>
        <end position="56"/>
    </location>
</feature>
<keyword evidence="1" id="KW-0479">Metal-binding</keyword>
<evidence type="ECO:0000313" key="7">
    <source>
        <dbReference type="Proteomes" id="UP001652628"/>
    </source>
</evidence>
<evidence type="ECO:0000313" key="8">
    <source>
        <dbReference type="RefSeq" id="XP_016930648.3"/>
    </source>
</evidence>
<sequence length="471" mass="53389">MMSISPPSGSFLKCYVCVSNEGRIWKEVIQCCTKNANELEKNLQNLQNALEKSHVGAKVICRGCNMQRYCSVSHLIQDRPEHQPLCQVLRDLQKVRKIDHPLLLHGKISNRTKLQFVISQLKLILWVKLGRPLTPREHQLIGDPAVCDVCFSTEALVDCDGCAGVAFCSAEHRQLVSDYHSSKDCQTLALIATPFRQLDVLVNIQHFFQSCPIKESHLIDAFRNATSIQVSNTPWTDLESYQLFATCSSFSGIASLCLALTQISWVNDPDKAVIVYIVGATQETLIYFQDMHLNFLFLQFPNIHHLELHFMGKTLGQMGEIGLAFNERTVLKHFYPLSFSQFSCVCNVDPTLILILQPDFIGTGNITQDLVNLVQKNDPPDFDWQDCLLSIIRTFGVPICYTSISRLKAMSDFTAINEIARENNIDVKRAYNITDNPYREILPLHNPDPLDLERIVYGNNYLEVVLTSIKH</sequence>
<dbReference type="AlphaFoldDB" id="A0AB39Z9I7"/>
<gene>
    <name evidence="8" type="primary">LOC108010289</name>
</gene>
<evidence type="ECO:0000256" key="4">
    <source>
        <dbReference type="SAM" id="Coils"/>
    </source>
</evidence>
<dbReference type="InterPro" id="IPR002893">
    <property type="entry name" value="Znf_MYND"/>
</dbReference>
<dbReference type="PANTHER" id="PTHR28069">
    <property type="entry name" value="GH20023P"/>
    <property type="match status" value="1"/>
</dbReference>
<protein>
    <recommendedName>
        <fullName evidence="9">MYND-type domain-containing protein</fullName>
    </recommendedName>
</protein>
<dbReference type="GO" id="GO:0008270">
    <property type="term" value="F:zinc ion binding"/>
    <property type="evidence" value="ECO:0007669"/>
    <property type="project" value="UniProtKB-KW"/>
</dbReference>
<proteinExistence type="predicted"/>
<evidence type="ECO:0000256" key="3">
    <source>
        <dbReference type="ARBA" id="ARBA00022833"/>
    </source>
</evidence>
<dbReference type="Pfam" id="PF20179">
    <property type="entry name" value="MSS51_C"/>
    <property type="match status" value="1"/>
</dbReference>
<organism evidence="7 8">
    <name type="scientific">Drosophila suzukii</name>
    <name type="common">Spotted-wing drosophila fruit fly</name>
    <dbReference type="NCBI Taxonomy" id="28584"/>
    <lineage>
        <taxon>Eukaryota</taxon>
        <taxon>Metazoa</taxon>
        <taxon>Ecdysozoa</taxon>
        <taxon>Arthropoda</taxon>
        <taxon>Hexapoda</taxon>
        <taxon>Insecta</taxon>
        <taxon>Pterygota</taxon>
        <taxon>Neoptera</taxon>
        <taxon>Endopterygota</taxon>
        <taxon>Diptera</taxon>
        <taxon>Brachycera</taxon>
        <taxon>Muscomorpha</taxon>
        <taxon>Ephydroidea</taxon>
        <taxon>Drosophilidae</taxon>
        <taxon>Drosophila</taxon>
        <taxon>Sophophora</taxon>
    </lineage>
</organism>
<name>A0AB39Z9I7_DROSZ</name>
<dbReference type="Proteomes" id="UP001652628">
    <property type="component" value="Chromosome 2R"/>
</dbReference>
<evidence type="ECO:0000256" key="2">
    <source>
        <dbReference type="ARBA" id="ARBA00022771"/>
    </source>
</evidence>